<feature type="transmembrane region" description="Helical" evidence="6">
    <location>
        <begin position="233"/>
        <end position="252"/>
    </location>
</feature>
<dbReference type="PANTHER" id="PTHR43791">
    <property type="entry name" value="PERMEASE-RELATED"/>
    <property type="match status" value="1"/>
</dbReference>
<sequence>MAASKDAHVDTSLSSDSDESLHYTRRGEILSENAFVDGHIDGYDAERMRARSALTAEEEKKLLRRMDWRIMPLCALMFLAKNMDSQNVSNARIMNKGTSQNIITQLGMTSNEYNFITTIYYIVHEMSLRLLYFYICSNFSGVICGIMAFAFDEASGHRGLSGWQWLFLCQGLITVALGIIVYFYLPDFPQQAKWLTPRERAFIEARLPQNSPQATESNFRFHEIVHAVKDIRLWLFTLIWAFMTIGTQGLTFYQSTVIANLGFTTIARAQLLNLPVSVLAVLTIAVFGIWADTARLPRPLYPLFFLATILICYSVLYTFPSNGGVYAATVISNAASAAWYPLMWPWRVQTTSRATGSAFAIGFVNSYGQIGGALGSQIFRSQYAPHYTVSFSVAMVMIGCSILTTLGTWWITRDTEQRTRKLKRARLSARKRGEVVLEDVVDRDLEGLAIGGKVKEGNAEADTIVVHRVEEDAEAQRKT</sequence>
<organism evidence="7 8">
    <name type="scientific">Phaeomoniella chlamydospora</name>
    <name type="common">Phaeoacremonium chlamydosporum</name>
    <dbReference type="NCBI Taxonomy" id="158046"/>
    <lineage>
        <taxon>Eukaryota</taxon>
        <taxon>Fungi</taxon>
        <taxon>Dikarya</taxon>
        <taxon>Ascomycota</taxon>
        <taxon>Pezizomycotina</taxon>
        <taxon>Eurotiomycetes</taxon>
        <taxon>Chaetothyriomycetidae</taxon>
        <taxon>Phaeomoniellales</taxon>
        <taxon>Phaeomoniellaceae</taxon>
        <taxon>Phaeomoniella</taxon>
    </lineage>
</organism>
<keyword evidence="4 6" id="KW-1133">Transmembrane helix</keyword>
<keyword evidence="2" id="KW-0813">Transport</keyword>
<dbReference type="OrthoDB" id="2985014at2759"/>
<keyword evidence="5 6" id="KW-0472">Membrane</keyword>
<dbReference type="AlphaFoldDB" id="A0A0G2DU08"/>
<feature type="transmembrane region" description="Helical" evidence="6">
    <location>
        <begin position="300"/>
        <end position="319"/>
    </location>
</feature>
<feature type="transmembrane region" description="Helical" evidence="6">
    <location>
        <begin position="325"/>
        <end position="346"/>
    </location>
</feature>
<evidence type="ECO:0000256" key="6">
    <source>
        <dbReference type="SAM" id="Phobius"/>
    </source>
</evidence>
<dbReference type="InterPro" id="IPR011701">
    <property type="entry name" value="MFS"/>
</dbReference>
<dbReference type="GO" id="GO:0022857">
    <property type="term" value="F:transmembrane transporter activity"/>
    <property type="evidence" value="ECO:0007669"/>
    <property type="project" value="InterPro"/>
</dbReference>
<dbReference type="GO" id="GO:0016020">
    <property type="term" value="C:membrane"/>
    <property type="evidence" value="ECO:0007669"/>
    <property type="project" value="UniProtKB-SubCell"/>
</dbReference>
<keyword evidence="8" id="KW-1185">Reference proteome</keyword>
<evidence type="ECO:0000256" key="3">
    <source>
        <dbReference type="ARBA" id="ARBA00022692"/>
    </source>
</evidence>
<evidence type="ECO:0000256" key="4">
    <source>
        <dbReference type="ARBA" id="ARBA00022989"/>
    </source>
</evidence>
<dbReference type="Gene3D" id="1.20.1250.20">
    <property type="entry name" value="MFS general substrate transporter like domains"/>
    <property type="match status" value="3"/>
</dbReference>
<feature type="transmembrane region" description="Helical" evidence="6">
    <location>
        <begin position="272"/>
        <end position="291"/>
    </location>
</feature>
<comment type="caution">
    <text evidence="7">The sequence shown here is derived from an EMBL/GenBank/DDBJ whole genome shotgun (WGS) entry which is preliminary data.</text>
</comment>
<accession>A0A0G2DU08</accession>
<feature type="transmembrane region" description="Helical" evidence="6">
    <location>
        <begin position="358"/>
        <end position="379"/>
    </location>
</feature>
<dbReference type="Proteomes" id="UP000053317">
    <property type="component" value="Unassembled WGS sequence"/>
</dbReference>
<protein>
    <submittedName>
        <fullName evidence="7">Putative pantothenate transporter</fullName>
    </submittedName>
</protein>
<feature type="transmembrane region" description="Helical" evidence="6">
    <location>
        <begin position="163"/>
        <end position="185"/>
    </location>
</feature>
<evidence type="ECO:0000256" key="5">
    <source>
        <dbReference type="ARBA" id="ARBA00023136"/>
    </source>
</evidence>
<name>A0A0G2DU08_PHACM</name>
<evidence type="ECO:0000313" key="7">
    <source>
        <dbReference type="EMBL" id="KKY13701.1"/>
    </source>
</evidence>
<gene>
    <name evidence="7" type="ORF">UCRPC4_g06951</name>
</gene>
<dbReference type="EMBL" id="LCWF01000267">
    <property type="protein sequence ID" value="KKY13701.1"/>
    <property type="molecule type" value="Genomic_DNA"/>
</dbReference>
<dbReference type="SUPFAM" id="SSF103473">
    <property type="entry name" value="MFS general substrate transporter"/>
    <property type="match status" value="1"/>
</dbReference>
<reference evidence="7 8" key="2">
    <citation type="submission" date="2015-05" db="EMBL/GenBank/DDBJ databases">
        <authorList>
            <person name="Morales-Cruz A."/>
            <person name="Amrine K.C."/>
            <person name="Cantu D."/>
        </authorList>
    </citation>
    <scope>NUCLEOTIDE SEQUENCE [LARGE SCALE GENOMIC DNA]</scope>
    <source>
        <strain evidence="7">UCRPC4</strain>
    </source>
</reference>
<evidence type="ECO:0000256" key="1">
    <source>
        <dbReference type="ARBA" id="ARBA00004141"/>
    </source>
</evidence>
<feature type="transmembrane region" description="Helical" evidence="6">
    <location>
        <begin position="391"/>
        <end position="411"/>
    </location>
</feature>
<reference evidence="7 8" key="1">
    <citation type="submission" date="2015-05" db="EMBL/GenBank/DDBJ databases">
        <title>Distinctive expansion of gene families associated with plant cell wall degradation and secondary metabolism in the genomes of grapevine trunk pathogens.</title>
        <authorList>
            <person name="Lawrence D.P."/>
            <person name="Travadon R."/>
            <person name="Rolshausen P.E."/>
            <person name="Baumgartner K."/>
        </authorList>
    </citation>
    <scope>NUCLEOTIDE SEQUENCE [LARGE SCALE GENOMIC DNA]</scope>
    <source>
        <strain evidence="7">UCRPC4</strain>
    </source>
</reference>
<dbReference type="PANTHER" id="PTHR43791:SF51">
    <property type="entry name" value="MAJOR FACILITATOR SUPERFAMILY (MFS) PROFILE DOMAIN-CONTAINING PROTEIN"/>
    <property type="match status" value="1"/>
</dbReference>
<keyword evidence="3 6" id="KW-0812">Transmembrane</keyword>
<comment type="subcellular location">
    <subcellularLocation>
        <location evidence="1">Membrane</location>
        <topology evidence="1">Multi-pass membrane protein</topology>
    </subcellularLocation>
</comment>
<feature type="transmembrane region" description="Helical" evidence="6">
    <location>
        <begin position="131"/>
        <end position="151"/>
    </location>
</feature>
<dbReference type="InterPro" id="IPR036259">
    <property type="entry name" value="MFS_trans_sf"/>
</dbReference>
<evidence type="ECO:0000313" key="8">
    <source>
        <dbReference type="Proteomes" id="UP000053317"/>
    </source>
</evidence>
<proteinExistence type="predicted"/>
<dbReference type="Pfam" id="PF07690">
    <property type="entry name" value="MFS_1"/>
    <property type="match status" value="1"/>
</dbReference>
<evidence type="ECO:0000256" key="2">
    <source>
        <dbReference type="ARBA" id="ARBA00022448"/>
    </source>
</evidence>